<dbReference type="STRING" id="579405.Dd703_1992"/>
<evidence type="ECO:0000313" key="1">
    <source>
        <dbReference type="EMBL" id="ACS85782.1"/>
    </source>
</evidence>
<dbReference type="Proteomes" id="UP000002734">
    <property type="component" value="Chromosome"/>
</dbReference>
<evidence type="ECO:0000313" key="2">
    <source>
        <dbReference type="Proteomes" id="UP000002734"/>
    </source>
</evidence>
<dbReference type="AlphaFoldDB" id="C6C5Z1"/>
<organism evidence="1 2">
    <name type="scientific">Musicola paradisiaca (strain Ech703)</name>
    <name type="common">Dickeya paradisiaca</name>
    <name type="synonym">Dickeya dadantii</name>
    <dbReference type="NCBI Taxonomy" id="579405"/>
    <lineage>
        <taxon>Bacteria</taxon>
        <taxon>Pseudomonadati</taxon>
        <taxon>Pseudomonadota</taxon>
        <taxon>Gammaproteobacteria</taxon>
        <taxon>Enterobacterales</taxon>
        <taxon>Pectobacteriaceae</taxon>
        <taxon>Musicola</taxon>
    </lineage>
</organism>
<dbReference type="HOGENOM" id="CLU_003850_0_0_6"/>
<dbReference type="KEGG" id="dda:Dd703_1992"/>
<protein>
    <submittedName>
        <fullName evidence="1">Uncharacterized protein</fullName>
    </submittedName>
</protein>
<name>C6C5Z1_MUSP7</name>
<accession>C6C5Z1</accession>
<reference evidence="1" key="1">
    <citation type="submission" date="2009-06" db="EMBL/GenBank/DDBJ databases">
        <title>Complete sequence of Dickeya dadantii Ech703.</title>
        <authorList>
            <consortium name="US DOE Joint Genome Institute"/>
            <person name="Lucas S."/>
            <person name="Copeland A."/>
            <person name="Lapidus A."/>
            <person name="Glavina del Rio T."/>
            <person name="Dalin E."/>
            <person name="Tice H."/>
            <person name="Bruce D."/>
            <person name="Goodwin L."/>
            <person name="Pitluck S."/>
            <person name="Chertkov O."/>
            <person name="Brettin T."/>
            <person name="Detter J.C."/>
            <person name="Han C."/>
            <person name="Larimer F."/>
            <person name="Land M."/>
            <person name="Hauser L."/>
            <person name="Kyrpides N."/>
            <person name="Mikhailova N."/>
            <person name="Balakrishnan V."/>
            <person name="Glasner J."/>
            <person name="Perna N.T."/>
        </authorList>
    </citation>
    <scope>NUCLEOTIDE SEQUENCE [LARGE SCALE GENOMIC DNA]</scope>
    <source>
        <strain evidence="1">Ech703</strain>
    </source>
</reference>
<dbReference type="eggNOG" id="ENOG5033K70">
    <property type="taxonomic scope" value="Bacteria"/>
</dbReference>
<gene>
    <name evidence="1" type="ordered locus">Dd703_1992</name>
</gene>
<sequence>MSSISSAKRDALAEKILKGDKSLKTAKEFLELENADQRSDALVALFNKDPASMSTGEKAELASYLRIYASEMQTQYGEAVTKELITGMLAGRDYLKSAPQTEAQRKAQSIMNTWGYHKSNASIGDPVLLFGSNVLGLTIKESMAANAAIGTVVNAGSQLSGQDPFSYVDAVMAGVTAALTTGKGWQVSAAINMGGTAVGSAIKGEDPTNSVIAAGVGSVAGSAGSKVIDVLSPITDQVTKDVVGAVTGSAASELTGNAVKSELDKRDKKQ</sequence>
<keyword evidence="2" id="KW-1185">Reference proteome</keyword>
<proteinExistence type="predicted"/>
<dbReference type="EMBL" id="CP001654">
    <property type="protein sequence ID" value="ACS85782.1"/>
    <property type="molecule type" value="Genomic_DNA"/>
</dbReference>